<evidence type="ECO:0000313" key="2">
    <source>
        <dbReference type="Proteomes" id="UP000003598"/>
    </source>
</evidence>
<dbReference type="STRING" id="762968.HMPREF9441_03438"/>
<proteinExistence type="predicted"/>
<dbReference type="HOGENOM" id="CLU_027481_0_0_10"/>
<reference evidence="1 2" key="1">
    <citation type="submission" date="2011-03" db="EMBL/GenBank/DDBJ databases">
        <authorList>
            <person name="Weinstock G."/>
            <person name="Sodergren E."/>
            <person name="Clifton S."/>
            <person name="Fulton L."/>
            <person name="Fulton B."/>
            <person name="Courtney L."/>
            <person name="Fronick C."/>
            <person name="Harrison M."/>
            <person name="Strong C."/>
            <person name="Farmer C."/>
            <person name="Delahaunty K."/>
            <person name="Markovic C."/>
            <person name="Hall O."/>
            <person name="Minx P."/>
            <person name="Tomlinson C."/>
            <person name="Mitreva M."/>
            <person name="Hou S."/>
            <person name="Chen J."/>
            <person name="Wollam A."/>
            <person name="Pepin K.H."/>
            <person name="Johnson M."/>
            <person name="Bhonagiri V."/>
            <person name="Zhang X."/>
            <person name="Suruliraj S."/>
            <person name="Warren W."/>
            <person name="Chinwalla A."/>
            <person name="Mardis E.R."/>
            <person name="Wilson R.K."/>
        </authorList>
    </citation>
    <scope>NUCLEOTIDE SEQUENCE [LARGE SCALE GENOMIC DNA]</scope>
    <source>
        <strain evidence="1 2">YIT 11840</strain>
    </source>
</reference>
<accession>G5SVM1</accession>
<dbReference type="RefSeq" id="WP_008622588.1">
    <property type="nucleotide sequence ID" value="NZ_JH376628.1"/>
</dbReference>
<organism evidence="1 2">
    <name type="scientific">Paraprevotella clara YIT 11840</name>
    <dbReference type="NCBI Taxonomy" id="762968"/>
    <lineage>
        <taxon>Bacteria</taxon>
        <taxon>Pseudomonadati</taxon>
        <taxon>Bacteroidota</taxon>
        <taxon>Bacteroidia</taxon>
        <taxon>Bacteroidales</taxon>
        <taxon>Prevotellaceae</taxon>
        <taxon>Paraprevotella</taxon>
    </lineage>
</organism>
<dbReference type="EMBL" id="AFFY01000058">
    <property type="protein sequence ID" value="EHG98676.1"/>
    <property type="molecule type" value="Genomic_DNA"/>
</dbReference>
<dbReference type="eggNOG" id="ENOG502Z8SZ">
    <property type="taxonomic scope" value="Bacteria"/>
</dbReference>
<dbReference type="Proteomes" id="UP000003598">
    <property type="component" value="Unassembled WGS sequence"/>
</dbReference>
<dbReference type="OrthoDB" id="2846443at2"/>
<gene>
    <name evidence="1" type="ORF">HMPREF9441_03438</name>
</gene>
<evidence type="ECO:0000313" key="1">
    <source>
        <dbReference type="EMBL" id="EHG98676.1"/>
    </source>
</evidence>
<name>G5SVM1_9BACT</name>
<dbReference type="AlphaFoldDB" id="G5SVM1"/>
<sequence>MFERAKFYSLHDLGNTMELRRVQDVLDAYKPGLSYDNVNDVLELYNAKLFIDNGLALKVWDDTRIMSYVSLVSGFGKDIVSYFRNTTNLVALLQSLNHEYHQDFWDVFEKFGLLDLLSDDVLKAILEQFPNEIENILHCEKIVRQNDAVLSDFLRTYIYTSVLLVNAFYVKDMTEDARKLFIPKSLTNSQREGIIDDYLSGNIANLGVVRIIMQSRDVDGLKLNSKIRLKARRLESSLATIPEGAIVSAIQTGFSIEFKKFNNIQRERQWIENLIWKFEYNEDYLDLLDDTKLLESFRTLFSYFYTDGLIALSNDRNQDNIFEKITHTEVKGVYLMNDISRMRNNIAVSQLAMFDGYLRRRGKNLEGLIKNYYEKHLKEVYGYPAPSLSMPKDDDTYANKNKCIAPEMEAVIKQYSLYVEEGEIDPELLEMEYSLPIALGKSLLNGKHKYAVIKEGSNAIYGPLFMLFSDQSLLSFVDPYKDSDYHTLFDLLNNIGRVPYSNYEEHQRPHIDFLIGAGLLAIDNSFVCFGNVPRVSALSKIWYHKEISYYHCEPEVKKEVDKMVDEGWLKYDDYLLSPEERHYINFYLNSVEYSNGLQLRNRYSHGATSCINGEAEHRNAYYNFLMMFVILLLKIDEDLSINAFLNAQLENNN</sequence>
<dbReference type="PATRIC" id="fig|762968.3.peg.3030"/>
<keyword evidence="2" id="KW-1185">Reference proteome</keyword>
<protein>
    <submittedName>
        <fullName evidence="1">Uncharacterized protein</fullName>
    </submittedName>
</protein>
<comment type="caution">
    <text evidence="1">The sequence shown here is derived from an EMBL/GenBank/DDBJ whole genome shotgun (WGS) entry which is preliminary data.</text>
</comment>
<dbReference type="GeneID" id="93558652"/>